<dbReference type="AlphaFoldDB" id="A0A8H4K8U3"/>
<gene>
    <name evidence="2" type="ORF">F53441_9608</name>
</gene>
<feature type="compositionally biased region" description="Basic and acidic residues" evidence="1">
    <location>
        <begin position="541"/>
        <end position="553"/>
    </location>
</feature>
<name>A0A8H4K8U3_9HYPO</name>
<accession>A0A8H4K8U3</accession>
<keyword evidence="2" id="KW-0808">Transferase</keyword>
<evidence type="ECO:0000313" key="2">
    <source>
        <dbReference type="EMBL" id="KAF4446785.1"/>
    </source>
</evidence>
<keyword evidence="2" id="KW-0548">Nucleotidyltransferase</keyword>
<feature type="region of interest" description="Disordered" evidence="1">
    <location>
        <begin position="87"/>
        <end position="123"/>
    </location>
</feature>
<keyword evidence="3" id="KW-1185">Reference proteome</keyword>
<comment type="caution">
    <text evidence="2">The sequence shown here is derived from an EMBL/GenBank/DDBJ whole genome shotgun (WGS) entry which is preliminary data.</text>
</comment>
<keyword evidence="2" id="KW-0695">RNA-directed DNA polymerase</keyword>
<evidence type="ECO:0000256" key="1">
    <source>
        <dbReference type="SAM" id="MobiDB-lite"/>
    </source>
</evidence>
<dbReference type="OrthoDB" id="5269791at2759"/>
<dbReference type="Proteomes" id="UP000605986">
    <property type="component" value="Unassembled WGS sequence"/>
</dbReference>
<feature type="non-terminal residue" evidence="2">
    <location>
        <position position="577"/>
    </location>
</feature>
<organism evidence="2 3">
    <name type="scientific">Fusarium austroafricanum</name>
    <dbReference type="NCBI Taxonomy" id="2364996"/>
    <lineage>
        <taxon>Eukaryota</taxon>
        <taxon>Fungi</taxon>
        <taxon>Dikarya</taxon>
        <taxon>Ascomycota</taxon>
        <taxon>Pezizomycotina</taxon>
        <taxon>Sordariomycetes</taxon>
        <taxon>Hypocreomycetidae</taxon>
        <taxon>Hypocreales</taxon>
        <taxon>Nectriaceae</taxon>
        <taxon>Fusarium</taxon>
        <taxon>Fusarium concolor species complex</taxon>
    </lineage>
</organism>
<evidence type="ECO:0000313" key="3">
    <source>
        <dbReference type="Proteomes" id="UP000605986"/>
    </source>
</evidence>
<dbReference type="EMBL" id="JAADJG010000438">
    <property type="protein sequence ID" value="KAF4446785.1"/>
    <property type="molecule type" value="Genomic_DNA"/>
</dbReference>
<dbReference type="GO" id="GO:0003964">
    <property type="term" value="F:RNA-directed DNA polymerase activity"/>
    <property type="evidence" value="ECO:0007669"/>
    <property type="project" value="UniProtKB-KW"/>
</dbReference>
<sequence length="577" mass="66988">MVRRSNSRNVRDSATNRPGENSNTPSTREPTLTTPGEDSIITEEPPVISAPAEENDTEELIRATQLRVAQLEELKTLREKEKALTESLRGLHHLDPGQKPRRSPCDSDSSSGGEVRARNITKLTLPTNFQKREAWLNDLKRAFSGARRRYRRDYKKILLAEDNMDEEARERWTQHLAEIPDEQRASTEGNWEAFTEWSLSLVKDAANREPLLMRQLVNAKQRENQSPQDFHHYLNSLEKNFPRPSERERALSFYAKLLPRVQEHIDLHSRGIPDTREATLSLATRFWDRQPRLKRAAEHNTLERPWKHPKRYQKEGNKTRPGGNTRARNLRRRRLAPINREKRESHRDDPLYDLFSTIEGREGLHHQGLGAEADTISERFAVSHGLRPAKVKHPELTTVGGNLLRVMTAWTVPVTLQDRNGRVKTVDRVCLGIEWDPKTEREPLILSESTLVDLQIVIDHGRKEWWFRHRWAKTQVQSPRQFRRESKNLARIFALVELEEPYPLLDETENSGTGLPDVPREFRQFLDVFSAEKSSNIPEPKTTDHNIELEEGKSPPFGPIYPLSQAELKELWEYLEE</sequence>
<feature type="region of interest" description="Disordered" evidence="1">
    <location>
        <begin position="298"/>
        <end position="328"/>
    </location>
</feature>
<feature type="compositionally biased region" description="Polar residues" evidence="1">
    <location>
        <begin position="12"/>
        <end position="36"/>
    </location>
</feature>
<reference evidence="2" key="1">
    <citation type="submission" date="2020-01" db="EMBL/GenBank/DDBJ databases">
        <title>Identification and distribution of gene clusters putatively required for synthesis of sphingolipid metabolism inhibitors in phylogenetically diverse species of the filamentous fungus Fusarium.</title>
        <authorList>
            <person name="Kim H.-S."/>
            <person name="Busman M."/>
            <person name="Brown D.W."/>
            <person name="Divon H."/>
            <person name="Uhlig S."/>
            <person name="Proctor R.H."/>
        </authorList>
    </citation>
    <scope>NUCLEOTIDE SEQUENCE</scope>
    <source>
        <strain evidence="2">NRRL 53441</strain>
    </source>
</reference>
<proteinExistence type="predicted"/>
<feature type="compositionally biased region" description="Basic and acidic residues" evidence="1">
    <location>
        <begin position="298"/>
        <end position="318"/>
    </location>
</feature>
<feature type="region of interest" description="Disordered" evidence="1">
    <location>
        <begin position="1"/>
        <end position="56"/>
    </location>
</feature>
<protein>
    <submittedName>
        <fullName evidence="2">RNA-directed DNA polymerase (Reverse transcriptase)</fullName>
    </submittedName>
</protein>
<feature type="region of interest" description="Disordered" evidence="1">
    <location>
        <begin position="534"/>
        <end position="561"/>
    </location>
</feature>